<keyword evidence="13" id="KW-1185">Reference proteome</keyword>
<dbReference type="InterPro" id="IPR004597">
    <property type="entry name" value="Tag"/>
</dbReference>
<dbReference type="InterPro" id="IPR005019">
    <property type="entry name" value="Adenine_glyco"/>
</dbReference>
<dbReference type="Proteomes" id="UP000623509">
    <property type="component" value="Unassembled WGS sequence"/>
</dbReference>
<name>A0A272EXV1_9RHOO</name>
<dbReference type="InterPro" id="IPR052891">
    <property type="entry name" value="DNA-3mA_glycosylase"/>
</dbReference>
<reference evidence="11 12" key="2">
    <citation type="submission" date="2017-07" db="EMBL/GenBank/DDBJ databases">
        <title>Candidatus Dactylopiibacterium carminicum, a nitrogen-fixing symbiont of the cochineal insect Dactylopius coccus and Dactylopius opuntiae (Hemiptera: Coccoidea: Dactylopiidae).</title>
        <authorList>
            <person name="Vera A."/>
        </authorList>
    </citation>
    <scope>NUCLEOTIDE SEQUENCE [LARGE SCALE GENOMIC DNA]</scope>
    <source>
        <strain evidence="11 12">NFDCM</strain>
    </source>
</reference>
<comment type="catalytic activity">
    <reaction evidence="6">
        <text>Hydrolysis of alkylated DNA, releasing 3-methyladenine.</text>
        <dbReference type="EC" id="3.2.2.20"/>
    </reaction>
</comment>
<comment type="function">
    <text evidence="7">Hydrolysis of the deoxyribose N-glycosidic bond to excise 3-methyladenine from the damaged DNA polymer formed by alkylation lesions.</text>
</comment>
<sequence length="206" mass="23307">MSTDNRPRCAWLGTWAGAADPLYRVYHDEEWGRPCTDERALFELLTLEGAQAGLAWITVLRKRENYRRLFLGFDIEHVAAMTDADVEQLMQDAGIIRNRAKITSTIDNARAWLTLREAQGDVVAWLWSFVGGQPHQNRWQSMQKVPARTAESDAMSKALKKAGFRFVGSTICYAFMQATGMVNDHTVDCFCHAEAADTPFKPFTSR</sequence>
<feature type="binding site" evidence="9">
    <location>
        <position position="185"/>
    </location>
    <ligand>
        <name>Zn(2+)</name>
        <dbReference type="ChEBI" id="CHEBI:29105"/>
    </ligand>
</feature>
<evidence type="ECO:0000256" key="1">
    <source>
        <dbReference type="ARBA" id="ARBA00022723"/>
    </source>
</evidence>
<dbReference type="GO" id="GO:0046872">
    <property type="term" value="F:metal ion binding"/>
    <property type="evidence" value="ECO:0007669"/>
    <property type="project" value="UniProtKB-KW"/>
</dbReference>
<evidence type="ECO:0000256" key="3">
    <source>
        <dbReference type="ARBA" id="ARBA00022801"/>
    </source>
</evidence>
<keyword evidence="5" id="KW-0234">DNA repair</keyword>
<dbReference type="Pfam" id="PF03352">
    <property type="entry name" value="Adenine_glyco"/>
    <property type="match status" value="1"/>
</dbReference>
<dbReference type="GO" id="GO:0006284">
    <property type="term" value="P:base-excision repair"/>
    <property type="evidence" value="ECO:0007669"/>
    <property type="project" value="InterPro"/>
</dbReference>
<dbReference type="Proteomes" id="UP000216107">
    <property type="component" value="Unassembled WGS sequence"/>
</dbReference>
<dbReference type="GO" id="GO:0008725">
    <property type="term" value="F:DNA-3-methyladenine glycosylase activity"/>
    <property type="evidence" value="ECO:0007669"/>
    <property type="project" value="UniProtKB-EC"/>
</dbReference>
<evidence type="ECO:0000256" key="9">
    <source>
        <dbReference type="PIRSR" id="PIRSR604597-1"/>
    </source>
</evidence>
<evidence type="ECO:0000256" key="8">
    <source>
        <dbReference type="ARBA" id="ARBA00066766"/>
    </source>
</evidence>
<organism evidence="11 12">
    <name type="scientific">Candidatus Dactylopiibacterium carminicum</name>
    <dbReference type="NCBI Taxonomy" id="857335"/>
    <lineage>
        <taxon>Bacteria</taxon>
        <taxon>Pseudomonadati</taxon>
        <taxon>Pseudomonadota</taxon>
        <taxon>Betaproteobacteria</taxon>
        <taxon>Rhodocyclales</taxon>
        <taxon>Rhodocyclaceae</taxon>
        <taxon>Candidatus Dactylopiibacterium</taxon>
    </lineage>
</organism>
<keyword evidence="2" id="KW-0227">DNA damage</keyword>
<reference evidence="10 13" key="1">
    <citation type="submission" date="2016-08" db="EMBL/GenBank/DDBJ databases">
        <title>Candidatus Dactylopiibacterium carminicum genome sequence.</title>
        <authorList>
            <person name="Ramirez-Puebla S.T."/>
            <person name="Ormeno-Orrillo E."/>
            <person name="Vera-Ponce De Leon A."/>
            <person name="Luis L."/>
            <person name="Sanchez-Flores A."/>
            <person name="Monica R."/>
            <person name="Martinez-Romero E."/>
        </authorList>
    </citation>
    <scope>NUCLEOTIDE SEQUENCE [LARGE SCALE GENOMIC DNA]</scope>
    <source>
        <strain evidence="10">END1</strain>
    </source>
</reference>
<dbReference type="EMBL" id="MDUX01000004">
    <property type="protein sequence ID" value="KAF7600483.1"/>
    <property type="molecule type" value="Genomic_DNA"/>
</dbReference>
<dbReference type="EC" id="3.2.2.20" evidence="8"/>
<feature type="binding site" evidence="9">
    <location>
        <position position="27"/>
    </location>
    <ligand>
        <name>Zn(2+)</name>
        <dbReference type="ChEBI" id="CHEBI:29105"/>
    </ligand>
</feature>
<evidence type="ECO:0000313" key="10">
    <source>
        <dbReference type="EMBL" id="KAF7600483.1"/>
    </source>
</evidence>
<dbReference type="NCBIfam" id="TIGR00624">
    <property type="entry name" value="tag"/>
    <property type="match status" value="1"/>
</dbReference>
<keyword evidence="1 9" id="KW-0479">Metal-binding</keyword>
<evidence type="ECO:0000313" key="11">
    <source>
        <dbReference type="EMBL" id="PAS94948.1"/>
    </source>
</evidence>
<dbReference type="AlphaFoldDB" id="A0A272EXV1"/>
<dbReference type="InterPro" id="IPR011257">
    <property type="entry name" value="DNA_glycosylase"/>
</dbReference>
<feature type="binding site" evidence="9">
    <location>
        <position position="189"/>
    </location>
    <ligand>
        <name>Zn(2+)</name>
        <dbReference type="ChEBI" id="CHEBI:29105"/>
    </ligand>
</feature>
<keyword evidence="4 9" id="KW-0862">Zinc</keyword>
<accession>A0A272EXV1</accession>
<dbReference type="RefSeq" id="WP_095523240.1">
    <property type="nucleotide sequence ID" value="NZ_MDUX01000004.1"/>
</dbReference>
<dbReference type="SUPFAM" id="SSF48150">
    <property type="entry name" value="DNA-glycosylase"/>
    <property type="match status" value="1"/>
</dbReference>
<proteinExistence type="predicted"/>
<evidence type="ECO:0000256" key="4">
    <source>
        <dbReference type="ARBA" id="ARBA00022833"/>
    </source>
</evidence>
<evidence type="ECO:0000313" key="12">
    <source>
        <dbReference type="Proteomes" id="UP000216107"/>
    </source>
</evidence>
<evidence type="ECO:0000256" key="6">
    <source>
        <dbReference type="ARBA" id="ARBA00052558"/>
    </source>
</evidence>
<evidence type="ECO:0000256" key="5">
    <source>
        <dbReference type="ARBA" id="ARBA00023204"/>
    </source>
</evidence>
<dbReference type="Gene3D" id="1.10.340.30">
    <property type="entry name" value="Hypothetical protein, domain 2"/>
    <property type="match status" value="1"/>
</dbReference>
<dbReference type="EMBL" id="NMRN01000003">
    <property type="protein sequence ID" value="PAS94948.1"/>
    <property type="molecule type" value="Genomic_DNA"/>
</dbReference>
<evidence type="ECO:0000313" key="13">
    <source>
        <dbReference type="Proteomes" id="UP000623509"/>
    </source>
</evidence>
<evidence type="ECO:0000256" key="2">
    <source>
        <dbReference type="ARBA" id="ARBA00022763"/>
    </source>
</evidence>
<dbReference type="FunFam" id="1.10.340.30:FF:000009">
    <property type="entry name" value="DNA-3-methyladenine glycosylase I"/>
    <property type="match status" value="1"/>
</dbReference>
<gene>
    <name evidence="10" type="ORF">BGI27_01935</name>
    <name evidence="11" type="ORF">CGU29_02225</name>
</gene>
<evidence type="ECO:0000256" key="7">
    <source>
        <dbReference type="ARBA" id="ARBA00057608"/>
    </source>
</evidence>
<dbReference type="OrthoDB" id="9807664at2"/>
<dbReference type="PANTHER" id="PTHR30037:SF4">
    <property type="entry name" value="DNA-3-METHYLADENINE GLYCOSYLASE I"/>
    <property type="match status" value="1"/>
</dbReference>
<feature type="binding site" evidence="9">
    <location>
        <position position="9"/>
    </location>
    <ligand>
        <name>Zn(2+)</name>
        <dbReference type="ChEBI" id="CHEBI:29105"/>
    </ligand>
</feature>
<dbReference type="PANTHER" id="PTHR30037">
    <property type="entry name" value="DNA-3-METHYLADENINE GLYCOSYLASE 1"/>
    <property type="match status" value="1"/>
</dbReference>
<comment type="caution">
    <text evidence="11">The sequence shown here is derived from an EMBL/GenBank/DDBJ whole genome shotgun (WGS) entry which is preliminary data.</text>
</comment>
<keyword evidence="3" id="KW-0378">Hydrolase</keyword>
<protein>
    <recommendedName>
        <fullName evidence="8">DNA-3-methyladenine glycosylase I</fullName>
        <ecNumber evidence="8">3.2.2.20</ecNumber>
    </recommendedName>
</protein>